<evidence type="ECO:0000313" key="8">
    <source>
        <dbReference type="EMBL" id="CAA9407070.1"/>
    </source>
</evidence>
<dbReference type="Gene3D" id="1.10.8.870">
    <property type="entry name" value="Alpha-glycerophosphate oxidase, cap domain"/>
    <property type="match status" value="1"/>
</dbReference>
<dbReference type="InterPro" id="IPR031656">
    <property type="entry name" value="DAO_C"/>
</dbReference>
<evidence type="ECO:0000256" key="3">
    <source>
        <dbReference type="ARBA" id="ARBA00022630"/>
    </source>
</evidence>
<dbReference type="PRINTS" id="PR01001">
    <property type="entry name" value="FADG3PDH"/>
</dbReference>
<keyword evidence="4" id="KW-0274">FAD</keyword>
<protein>
    <submittedName>
        <fullName evidence="8">Glycerol-3-phosphate dehydrogenase</fullName>
        <ecNumber evidence="8">1.1.5.3</ecNumber>
    </submittedName>
</protein>
<dbReference type="GO" id="GO:0046168">
    <property type="term" value="P:glycerol-3-phosphate catabolic process"/>
    <property type="evidence" value="ECO:0007669"/>
    <property type="project" value="TreeGrafter"/>
</dbReference>
<dbReference type="EMBL" id="CADCUV010000065">
    <property type="protein sequence ID" value="CAA9407070.1"/>
    <property type="molecule type" value="Genomic_DNA"/>
</dbReference>
<dbReference type="InterPro" id="IPR000447">
    <property type="entry name" value="G3P_DH_FAD-dep"/>
</dbReference>
<dbReference type="GO" id="GO:0004368">
    <property type="term" value="F:glycerol-3-phosphate dehydrogenase (quinone) activity"/>
    <property type="evidence" value="ECO:0007669"/>
    <property type="project" value="UniProtKB-EC"/>
</dbReference>
<comment type="cofactor">
    <cofactor evidence="1">
        <name>FAD</name>
        <dbReference type="ChEBI" id="CHEBI:57692"/>
    </cofactor>
</comment>
<evidence type="ECO:0000259" key="6">
    <source>
        <dbReference type="Pfam" id="PF01266"/>
    </source>
</evidence>
<name>A0A6J4PDK5_9ACTN</name>
<reference evidence="8" key="1">
    <citation type="submission" date="2020-02" db="EMBL/GenBank/DDBJ databases">
        <authorList>
            <person name="Meier V. D."/>
        </authorList>
    </citation>
    <scope>NUCLEOTIDE SEQUENCE</scope>
    <source>
        <strain evidence="8">AVDCRST_MAG22</strain>
    </source>
</reference>
<dbReference type="InterPro" id="IPR006076">
    <property type="entry name" value="FAD-dep_OxRdtase"/>
</dbReference>
<evidence type="ECO:0000256" key="4">
    <source>
        <dbReference type="ARBA" id="ARBA00022827"/>
    </source>
</evidence>
<feature type="domain" description="Alpha-glycerophosphate oxidase C-terminal" evidence="7">
    <location>
        <begin position="430"/>
        <end position="555"/>
    </location>
</feature>
<proteinExistence type="inferred from homology"/>
<dbReference type="PANTHER" id="PTHR11985:SF15">
    <property type="entry name" value="GLYCEROL-3-PHOSPHATE DEHYDROGENASE, MITOCHONDRIAL"/>
    <property type="match status" value="1"/>
</dbReference>
<dbReference type="EC" id="1.1.5.3" evidence="8"/>
<keyword evidence="3" id="KW-0285">Flavoprotein</keyword>
<evidence type="ECO:0000256" key="1">
    <source>
        <dbReference type="ARBA" id="ARBA00001974"/>
    </source>
</evidence>
<dbReference type="Pfam" id="PF16901">
    <property type="entry name" value="DAO_C"/>
    <property type="match status" value="1"/>
</dbReference>
<organism evidence="8">
    <name type="scientific">uncultured Rubrobacteraceae bacterium</name>
    <dbReference type="NCBI Taxonomy" id="349277"/>
    <lineage>
        <taxon>Bacteria</taxon>
        <taxon>Bacillati</taxon>
        <taxon>Actinomycetota</taxon>
        <taxon>Rubrobacteria</taxon>
        <taxon>Rubrobacterales</taxon>
        <taxon>Rubrobacteraceae</taxon>
        <taxon>environmental samples</taxon>
    </lineage>
</organism>
<evidence type="ECO:0000259" key="7">
    <source>
        <dbReference type="Pfam" id="PF16901"/>
    </source>
</evidence>
<dbReference type="InterPro" id="IPR038299">
    <property type="entry name" value="DAO_C_sf"/>
</dbReference>
<dbReference type="PROSITE" id="PS00978">
    <property type="entry name" value="FAD_G3PDH_2"/>
    <property type="match status" value="1"/>
</dbReference>
<dbReference type="Gene3D" id="3.30.9.10">
    <property type="entry name" value="D-Amino Acid Oxidase, subunit A, domain 2"/>
    <property type="match status" value="1"/>
</dbReference>
<keyword evidence="5 8" id="KW-0560">Oxidoreductase</keyword>
<accession>A0A6J4PDK5</accession>
<dbReference type="InterPro" id="IPR036188">
    <property type="entry name" value="FAD/NAD-bd_sf"/>
</dbReference>
<dbReference type="AlphaFoldDB" id="A0A6J4PDK5"/>
<gene>
    <name evidence="8" type="ORF">AVDCRST_MAG22-1623</name>
</gene>
<sequence>MTRQIPKDTGEYPFDLVVIGAGINGAGIARDAAMRGLKTLLLDKGDISDGTTQWSTRLIHGGLRYLEHYEVHLVRESLAEREKLLRIAPHLVKPLRFVVPIYERSKRGPGLIRLGMIGYDVLSFDKSVPNHRMLSREEALENYPGLNPDGLLGAATYYDAQVEYAERVAVENAMSAREHGATVVTHAEVKRLIFKAAENGGLPRVAGVEFEDGLNGGVYKAFAPVTVNVAGPWVDRVLAGSGTFGVDPEESKPEEAKMIGGTKGSHLVVDPFPGAPQDALYVEARRDGRPYFIVPWNGRYLIGTTDFRYREDLDHVSADDEEMDYLIDETNAVVPMANLTREDVLFTYSGVRPLPFKPEGSESSITRSHVVYDHAAGRSVAGGKLTVAGAGPRAEGLISIVGGKLTTYRNLARQTVDAAYKKLGRDASACTTDRVPLPGGAVADFAAFAADFKGTSGLTDELSERLLRLYGARAPEVLEEAGDDPALRISLSPDPAVETGLMGCEVLYAFRREMAETLADALLRRTMVGLGPNVALDVDEAAAKVAVDHLGWTEEWAREEVENFRRYVERYRPKSFREGDPAGV</sequence>
<comment type="similarity">
    <text evidence="2">Belongs to the FAD-dependent glycerol-3-phosphate dehydrogenase family.</text>
</comment>
<dbReference type="Pfam" id="PF01266">
    <property type="entry name" value="DAO"/>
    <property type="match status" value="1"/>
</dbReference>
<feature type="domain" description="FAD dependent oxidoreductase" evidence="6">
    <location>
        <begin position="15"/>
        <end position="407"/>
    </location>
</feature>
<evidence type="ECO:0000256" key="2">
    <source>
        <dbReference type="ARBA" id="ARBA00007330"/>
    </source>
</evidence>
<dbReference type="SUPFAM" id="SSF51905">
    <property type="entry name" value="FAD/NAD(P)-binding domain"/>
    <property type="match status" value="1"/>
</dbReference>
<evidence type="ECO:0000256" key="5">
    <source>
        <dbReference type="ARBA" id="ARBA00023002"/>
    </source>
</evidence>
<dbReference type="PANTHER" id="PTHR11985">
    <property type="entry name" value="GLYCEROL-3-PHOSPHATE DEHYDROGENASE"/>
    <property type="match status" value="1"/>
</dbReference>
<dbReference type="Gene3D" id="3.50.50.60">
    <property type="entry name" value="FAD/NAD(P)-binding domain"/>
    <property type="match status" value="1"/>
</dbReference>